<reference evidence="15 16" key="1">
    <citation type="submission" date="2024-05" db="EMBL/GenBank/DDBJ databases">
        <title>Long read based assembly of the Candida bracarensis genome reveals expanded adhesin content.</title>
        <authorList>
            <person name="Marcet-Houben M."/>
            <person name="Ksiezopolska E."/>
            <person name="Gabaldon T."/>
        </authorList>
    </citation>
    <scope>NUCLEOTIDE SEQUENCE [LARGE SCALE GENOMIC DNA]</scope>
    <source>
        <strain evidence="15 16">CBM6</strain>
    </source>
</reference>
<feature type="domain" description="Kinetochore protein Ndc80 CH" evidence="13">
    <location>
        <begin position="115"/>
        <end position="250"/>
    </location>
</feature>
<dbReference type="PANTHER" id="PTHR10643">
    <property type="entry name" value="KINETOCHORE PROTEIN NDC80"/>
    <property type="match status" value="1"/>
</dbReference>
<comment type="function">
    <text evidence="10">Acts as a component of the essential kinetochore-associated NDC80 complex, which is required for chromosome segregation and spindle checkpoint activity.</text>
</comment>
<dbReference type="InterPro" id="IPR005550">
    <property type="entry name" value="Kinetochore_Ndc80"/>
</dbReference>
<evidence type="ECO:0000313" key="16">
    <source>
        <dbReference type="Proteomes" id="UP001623330"/>
    </source>
</evidence>
<comment type="similarity">
    <text evidence="1 10">Belongs to the NDC80/HEC1 family.</text>
</comment>
<evidence type="ECO:0000256" key="9">
    <source>
        <dbReference type="ARBA" id="ARBA00023328"/>
    </source>
</evidence>
<evidence type="ECO:0000259" key="14">
    <source>
        <dbReference type="Pfam" id="PF18077"/>
    </source>
</evidence>
<keyword evidence="8 10" id="KW-0131">Cell cycle</keyword>
<evidence type="ECO:0000256" key="4">
    <source>
        <dbReference type="ARBA" id="ARBA00022776"/>
    </source>
</evidence>
<keyword evidence="9 10" id="KW-0137">Centromere</keyword>
<feature type="compositionally biased region" description="Polar residues" evidence="12">
    <location>
        <begin position="113"/>
        <end position="128"/>
    </location>
</feature>
<dbReference type="InterPro" id="IPR038273">
    <property type="entry name" value="Ndc80_sf"/>
</dbReference>
<evidence type="ECO:0000256" key="8">
    <source>
        <dbReference type="ARBA" id="ARBA00023306"/>
    </source>
</evidence>
<proteinExistence type="inferred from homology"/>
<dbReference type="InterPro" id="IPR040967">
    <property type="entry name" value="DUF5595"/>
</dbReference>
<evidence type="ECO:0000256" key="2">
    <source>
        <dbReference type="ARBA" id="ARBA00022454"/>
    </source>
</evidence>
<dbReference type="Pfam" id="PF03801">
    <property type="entry name" value="Ndc80_HEC"/>
    <property type="match status" value="1"/>
</dbReference>
<protein>
    <recommendedName>
        <fullName evidence="10">Kinetochore protein NDC80</fullName>
    </recommendedName>
</protein>
<feature type="compositionally biased region" description="Polar residues" evidence="12">
    <location>
        <begin position="10"/>
        <end position="39"/>
    </location>
</feature>
<gene>
    <name evidence="15" type="ORF">RNJ44_00313</name>
</gene>
<evidence type="ECO:0000256" key="3">
    <source>
        <dbReference type="ARBA" id="ARBA00022618"/>
    </source>
</evidence>
<feature type="region of interest" description="Disordered" evidence="12">
    <location>
        <begin position="1"/>
        <end position="39"/>
    </location>
</feature>
<keyword evidence="16" id="KW-1185">Reference proteome</keyword>
<dbReference type="PANTHER" id="PTHR10643:SF2">
    <property type="entry name" value="KINETOCHORE PROTEIN NDC80 HOMOLOG"/>
    <property type="match status" value="1"/>
</dbReference>
<feature type="domain" description="DUF5595" evidence="14">
    <location>
        <begin position="286"/>
        <end position="343"/>
    </location>
</feature>
<evidence type="ECO:0000256" key="10">
    <source>
        <dbReference type="RuleBase" id="RU368072"/>
    </source>
</evidence>
<dbReference type="Pfam" id="PF18077">
    <property type="entry name" value="DUF5595"/>
    <property type="match status" value="1"/>
</dbReference>
<evidence type="ECO:0000313" key="15">
    <source>
        <dbReference type="EMBL" id="KAL3231778.1"/>
    </source>
</evidence>
<keyword evidence="6 11" id="KW-0175">Coiled coil</keyword>
<evidence type="ECO:0000256" key="6">
    <source>
        <dbReference type="ARBA" id="ARBA00023054"/>
    </source>
</evidence>
<organism evidence="15 16">
    <name type="scientific">Nakaseomyces bracarensis</name>
    <dbReference type="NCBI Taxonomy" id="273131"/>
    <lineage>
        <taxon>Eukaryota</taxon>
        <taxon>Fungi</taxon>
        <taxon>Dikarya</taxon>
        <taxon>Ascomycota</taxon>
        <taxon>Saccharomycotina</taxon>
        <taxon>Saccharomycetes</taxon>
        <taxon>Saccharomycetales</taxon>
        <taxon>Saccharomycetaceae</taxon>
        <taxon>Nakaseomyces</taxon>
    </lineage>
</organism>
<evidence type="ECO:0000256" key="5">
    <source>
        <dbReference type="ARBA" id="ARBA00022838"/>
    </source>
</evidence>
<comment type="subcellular location">
    <subcellularLocation>
        <location evidence="10">Chromosome</location>
        <location evidence="10">Centromere</location>
        <location evidence="10">Kinetochore</location>
    </subcellularLocation>
    <subcellularLocation>
        <location evidence="10">Nucleus</location>
    </subcellularLocation>
</comment>
<evidence type="ECO:0000256" key="12">
    <source>
        <dbReference type="SAM" id="MobiDB-lite"/>
    </source>
</evidence>
<sequence length="696" mass="80400">MHDERGEENSVLSRLNPHQFTSQIPQHPLSQNIQKRRNSASNGLSDMIMNSITKQAVPNNGNISKNTKRYMRSTVTGASGVLPSGTSRGKMSHSELPSNLRASLPAIERDIASSTQNRHVAPSQQYTSARDPRPLRDRNFQSAIQQEIFDYLTQNKFDIEMNFPISLKTLKQPTQKSFVVIFKWLYSRLDPGYVFTKSIEYEVYQVLKILQYPYLETINKSQISAVGGSGWPKFLGMIHWLVIINTKLDKCLAKLDQNLLNQQTEEVTTLSKPVENIEDQDVRLEKYELMVERLFIDYITESYKTFLSLKDDYSEHMSELEHGFDRFLHVIKLDIDNIQIQNESSFKLFETTKKRIEELKIAREKSLALNGDVGKFQEYIDTMKSKSEEWPTKLENIEEELNEKRTSIKTINDEILTLEQSLQSKGLSVEQIEEKNNEKTSLTKELSEIAEAADELVSQVKSKKIETEKIYHTFQDSIRQYNEILLDFASLRSALNHRTNTEELKIHLPEHISVPNTQSPLTINQLFPDMSSMKDNYKLKLSLLNEQIISRIEDMKVENGNLESIIQTISEEINVKSKSNDNLEVMLSKMNTDLKNVKQENRTHILSQNLEIEKLERQILDGNKNLESKLAEAENQVKQLEEDKRDLIDKNDAVKNELSKKIKKLIEEANELRSSVKDSTSRLNEVIIKELEELEI</sequence>
<keyword evidence="5 10" id="KW-0995">Kinetochore</keyword>
<evidence type="ECO:0000256" key="11">
    <source>
        <dbReference type="SAM" id="Coils"/>
    </source>
</evidence>
<dbReference type="Gene3D" id="1.10.418.30">
    <property type="entry name" value="Ncd80 complex, Ncd80 subunit"/>
    <property type="match status" value="1"/>
</dbReference>
<feature type="coiled-coil region" evidence="11">
    <location>
        <begin position="552"/>
        <end position="682"/>
    </location>
</feature>
<name>A0ABR4NTI0_9SACH</name>
<keyword evidence="4 10" id="KW-0498">Mitosis</keyword>
<comment type="subunit">
    <text evidence="10">Component of the NDC80 complex.</text>
</comment>
<dbReference type="Proteomes" id="UP001623330">
    <property type="component" value="Unassembled WGS sequence"/>
</dbReference>
<keyword evidence="3 10" id="KW-0132">Cell division</keyword>
<feature type="coiled-coil region" evidence="11">
    <location>
        <begin position="394"/>
        <end position="452"/>
    </location>
</feature>
<keyword evidence="2 10" id="KW-0158">Chromosome</keyword>
<evidence type="ECO:0000256" key="7">
    <source>
        <dbReference type="ARBA" id="ARBA00023242"/>
    </source>
</evidence>
<comment type="caution">
    <text evidence="15">The sequence shown here is derived from an EMBL/GenBank/DDBJ whole genome shotgun (WGS) entry which is preliminary data.</text>
</comment>
<feature type="region of interest" description="Disordered" evidence="12">
    <location>
        <begin position="113"/>
        <end position="135"/>
    </location>
</feature>
<dbReference type="EMBL" id="JBEVYD010000006">
    <property type="protein sequence ID" value="KAL3231778.1"/>
    <property type="molecule type" value="Genomic_DNA"/>
</dbReference>
<evidence type="ECO:0000256" key="1">
    <source>
        <dbReference type="ARBA" id="ARBA00007050"/>
    </source>
</evidence>
<keyword evidence="7 10" id="KW-0539">Nucleus</keyword>
<evidence type="ECO:0000259" key="13">
    <source>
        <dbReference type="Pfam" id="PF03801"/>
    </source>
</evidence>
<dbReference type="InterPro" id="IPR055260">
    <property type="entry name" value="Ndc80_CH"/>
</dbReference>
<accession>A0ABR4NTI0</accession>